<dbReference type="GO" id="GO:0015740">
    <property type="term" value="P:C4-dicarboxylate transport"/>
    <property type="evidence" value="ECO:0007669"/>
    <property type="project" value="TreeGrafter"/>
</dbReference>
<comment type="subcellular location">
    <subcellularLocation>
        <location evidence="1">Cell inner membrane</location>
        <topology evidence="1">Multi-pass membrane protein</topology>
    </subcellularLocation>
</comment>
<dbReference type="PANTHER" id="PTHR35011:SF2">
    <property type="entry name" value="2,3-DIKETO-L-GULONATE TRAP TRANSPORTER SMALL PERMEASE PROTEIN YIAM"/>
    <property type="match status" value="1"/>
</dbReference>
<comment type="similarity">
    <text evidence="8">Belongs to the TRAP transporter small permease family.</text>
</comment>
<feature type="transmembrane region" description="Helical" evidence="9">
    <location>
        <begin position="20"/>
        <end position="37"/>
    </location>
</feature>
<dbReference type="AlphaFoldDB" id="A0A1G9GXK5"/>
<dbReference type="STRING" id="321763.SAMN04488692_10135"/>
<dbReference type="Pfam" id="PF04290">
    <property type="entry name" value="DctQ"/>
    <property type="match status" value="1"/>
</dbReference>
<name>A0A1G9GXK5_9FIRM</name>
<keyword evidence="3" id="KW-1003">Cell membrane</keyword>
<evidence type="ECO:0000256" key="3">
    <source>
        <dbReference type="ARBA" id="ARBA00022475"/>
    </source>
</evidence>
<gene>
    <name evidence="11" type="ORF">SAMN04488692_10135</name>
</gene>
<keyword evidence="5 9" id="KW-0812">Transmembrane</keyword>
<keyword evidence="7 9" id="KW-0472">Membrane</keyword>
<evidence type="ECO:0000256" key="6">
    <source>
        <dbReference type="ARBA" id="ARBA00022989"/>
    </source>
</evidence>
<proteinExistence type="inferred from homology"/>
<keyword evidence="6 9" id="KW-1133">Transmembrane helix</keyword>
<feature type="transmembrane region" description="Helical" evidence="9">
    <location>
        <begin position="91"/>
        <end position="114"/>
    </location>
</feature>
<protein>
    <submittedName>
        <fullName evidence="11">TRAP-type C4-dicarboxylate transport system, small permease component</fullName>
    </submittedName>
</protein>
<keyword evidence="2" id="KW-0813">Transport</keyword>
<evidence type="ECO:0000256" key="5">
    <source>
        <dbReference type="ARBA" id="ARBA00022692"/>
    </source>
</evidence>
<dbReference type="GO" id="GO:0005886">
    <property type="term" value="C:plasma membrane"/>
    <property type="evidence" value="ECO:0007669"/>
    <property type="project" value="UniProtKB-SubCell"/>
</dbReference>
<feature type="transmembrane region" description="Helical" evidence="9">
    <location>
        <begin position="134"/>
        <end position="154"/>
    </location>
</feature>
<evidence type="ECO:0000259" key="10">
    <source>
        <dbReference type="Pfam" id="PF04290"/>
    </source>
</evidence>
<dbReference type="InterPro" id="IPR055348">
    <property type="entry name" value="DctQ"/>
</dbReference>
<evidence type="ECO:0000256" key="7">
    <source>
        <dbReference type="ARBA" id="ARBA00023136"/>
    </source>
</evidence>
<sequence>MIALIRKINEAMKVIEKAVVSYGTITLAVLIIANVIGRNVFRYSLFFVNEINQFLIIIITFVGSSYAAREGRHIRMSAVADLLPKKHEKKLTYIMTAGTFIFMAWLTYISALYIYDLYLSGRTSNLLTIPLWRVWIVVPVGLVLTTIHYLMAFIKNIVEPDVWISFDQKSEYDDLEEVKNDVE</sequence>
<evidence type="ECO:0000256" key="4">
    <source>
        <dbReference type="ARBA" id="ARBA00022519"/>
    </source>
</evidence>
<dbReference type="GO" id="GO:0022857">
    <property type="term" value="F:transmembrane transporter activity"/>
    <property type="evidence" value="ECO:0007669"/>
    <property type="project" value="TreeGrafter"/>
</dbReference>
<evidence type="ECO:0000256" key="9">
    <source>
        <dbReference type="SAM" id="Phobius"/>
    </source>
</evidence>
<feature type="transmembrane region" description="Helical" evidence="9">
    <location>
        <begin position="43"/>
        <end position="68"/>
    </location>
</feature>
<dbReference type="RefSeq" id="WP_089757484.1">
    <property type="nucleotide sequence ID" value="NZ_FNGO01000001.1"/>
</dbReference>
<keyword evidence="12" id="KW-1185">Reference proteome</keyword>
<evidence type="ECO:0000313" key="12">
    <source>
        <dbReference type="Proteomes" id="UP000199476"/>
    </source>
</evidence>
<evidence type="ECO:0000256" key="1">
    <source>
        <dbReference type="ARBA" id="ARBA00004429"/>
    </source>
</evidence>
<dbReference type="EMBL" id="FNGO01000001">
    <property type="protein sequence ID" value="SDL05312.1"/>
    <property type="molecule type" value="Genomic_DNA"/>
</dbReference>
<accession>A0A1G9GXK5</accession>
<evidence type="ECO:0000256" key="2">
    <source>
        <dbReference type="ARBA" id="ARBA00022448"/>
    </source>
</evidence>
<dbReference type="PANTHER" id="PTHR35011">
    <property type="entry name" value="2,3-DIKETO-L-GULONATE TRAP TRANSPORTER SMALL PERMEASE PROTEIN YIAM"/>
    <property type="match status" value="1"/>
</dbReference>
<evidence type="ECO:0000313" key="11">
    <source>
        <dbReference type="EMBL" id="SDL05312.1"/>
    </source>
</evidence>
<dbReference type="InterPro" id="IPR007387">
    <property type="entry name" value="TRAP_DctQ"/>
</dbReference>
<keyword evidence="4" id="KW-0997">Cell inner membrane</keyword>
<reference evidence="11 12" key="1">
    <citation type="submission" date="2016-10" db="EMBL/GenBank/DDBJ databases">
        <authorList>
            <person name="de Groot N.N."/>
        </authorList>
    </citation>
    <scope>NUCLEOTIDE SEQUENCE [LARGE SCALE GENOMIC DNA]</scope>
    <source>
        <strain evidence="11 12">SLAS-1</strain>
    </source>
</reference>
<dbReference type="OrthoDB" id="45144at2"/>
<dbReference type="Proteomes" id="UP000199476">
    <property type="component" value="Unassembled WGS sequence"/>
</dbReference>
<feature type="domain" description="Tripartite ATP-independent periplasmic transporters DctQ component" evidence="10">
    <location>
        <begin position="27"/>
        <end position="156"/>
    </location>
</feature>
<organism evidence="11 12">
    <name type="scientific">Halarsenatibacter silvermanii</name>
    <dbReference type="NCBI Taxonomy" id="321763"/>
    <lineage>
        <taxon>Bacteria</taxon>
        <taxon>Bacillati</taxon>
        <taxon>Bacillota</taxon>
        <taxon>Clostridia</taxon>
        <taxon>Halanaerobiales</taxon>
        <taxon>Halarsenatibacteraceae</taxon>
        <taxon>Halarsenatibacter</taxon>
    </lineage>
</organism>
<evidence type="ECO:0000256" key="8">
    <source>
        <dbReference type="ARBA" id="ARBA00038436"/>
    </source>
</evidence>